<protein>
    <submittedName>
        <fullName evidence="10">Capsular polysaccharide biosynthesis protein</fullName>
    </submittedName>
</protein>
<dbReference type="PANTHER" id="PTHR32309">
    <property type="entry name" value="TYROSINE-PROTEIN KINASE"/>
    <property type="match status" value="1"/>
</dbReference>
<reference evidence="11" key="1">
    <citation type="submission" date="2016-11" db="EMBL/GenBank/DDBJ databases">
        <authorList>
            <person name="Varghese N."/>
            <person name="Submissions S."/>
        </authorList>
    </citation>
    <scope>NUCLEOTIDE SEQUENCE [LARGE SCALE GENOMIC DNA]</scope>
    <source>
        <strain evidence="11">DSM 2635</strain>
    </source>
</reference>
<keyword evidence="3" id="KW-1003">Cell membrane</keyword>
<feature type="domain" description="Polysaccharide chain length determinant N-terminal" evidence="8">
    <location>
        <begin position="3"/>
        <end position="96"/>
    </location>
</feature>
<evidence type="ECO:0000313" key="11">
    <source>
        <dbReference type="Proteomes" id="UP000243255"/>
    </source>
</evidence>
<feature type="transmembrane region" description="Helical" evidence="7">
    <location>
        <begin position="174"/>
        <end position="195"/>
    </location>
</feature>
<dbReference type="GO" id="GO:0005886">
    <property type="term" value="C:plasma membrane"/>
    <property type="evidence" value="ECO:0007669"/>
    <property type="project" value="UniProtKB-SubCell"/>
</dbReference>
<dbReference type="STRING" id="1121321.SAMN04488530_10664"/>
<comment type="similarity">
    <text evidence="2">Belongs to the CpsC/CapA family.</text>
</comment>
<keyword evidence="11" id="KW-1185">Reference proteome</keyword>
<evidence type="ECO:0000256" key="2">
    <source>
        <dbReference type="ARBA" id="ARBA00006683"/>
    </source>
</evidence>
<dbReference type="AlphaFoldDB" id="A0A1M5M7R1"/>
<dbReference type="GO" id="GO:0004713">
    <property type="term" value="F:protein tyrosine kinase activity"/>
    <property type="evidence" value="ECO:0007669"/>
    <property type="project" value="TreeGrafter"/>
</dbReference>
<dbReference type="RefSeq" id="WP_073124637.1">
    <property type="nucleotide sequence ID" value="NZ_BAABCH010000022.1"/>
</dbReference>
<evidence type="ECO:0000313" key="10">
    <source>
        <dbReference type="EMBL" id="SHG73302.1"/>
    </source>
</evidence>
<dbReference type="Pfam" id="PF13807">
    <property type="entry name" value="GNVR"/>
    <property type="match status" value="1"/>
</dbReference>
<evidence type="ECO:0000256" key="1">
    <source>
        <dbReference type="ARBA" id="ARBA00004651"/>
    </source>
</evidence>
<dbReference type="InterPro" id="IPR050445">
    <property type="entry name" value="Bact_polysacc_biosynth/exp"/>
</dbReference>
<accession>A0A1M5M7R1</accession>
<organism evidence="10 11">
    <name type="scientific">Asaccharospora irregularis DSM 2635</name>
    <dbReference type="NCBI Taxonomy" id="1121321"/>
    <lineage>
        <taxon>Bacteria</taxon>
        <taxon>Bacillati</taxon>
        <taxon>Bacillota</taxon>
        <taxon>Clostridia</taxon>
        <taxon>Peptostreptococcales</taxon>
        <taxon>Peptostreptococcaceae</taxon>
        <taxon>Asaccharospora</taxon>
    </lineage>
</organism>
<proteinExistence type="inferred from homology"/>
<dbReference type="OrthoDB" id="2360475at2"/>
<evidence type="ECO:0000259" key="8">
    <source>
        <dbReference type="Pfam" id="PF02706"/>
    </source>
</evidence>
<name>A0A1M5M7R1_9FIRM</name>
<evidence type="ECO:0000256" key="5">
    <source>
        <dbReference type="ARBA" id="ARBA00022989"/>
    </source>
</evidence>
<keyword evidence="4 7" id="KW-0812">Transmembrane</keyword>
<evidence type="ECO:0000256" key="3">
    <source>
        <dbReference type="ARBA" id="ARBA00022475"/>
    </source>
</evidence>
<dbReference type="InterPro" id="IPR032807">
    <property type="entry name" value="GNVR"/>
</dbReference>
<evidence type="ECO:0000259" key="9">
    <source>
        <dbReference type="Pfam" id="PF13807"/>
    </source>
</evidence>
<dbReference type="InterPro" id="IPR003856">
    <property type="entry name" value="LPS_length_determ_N"/>
</dbReference>
<evidence type="ECO:0000256" key="4">
    <source>
        <dbReference type="ARBA" id="ARBA00022692"/>
    </source>
</evidence>
<dbReference type="Proteomes" id="UP000243255">
    <property type="component" value="Unassembled WGS sequence"/>
</dbReference>
<dbReference type="EMBL" id="FQWX01000006">
    <property type="protein sequence ID" value="SHG73302.1"/>
    <property type="molecule type" value="Genomic_DNA"/>
</dbReference>
<keyword evidence="6 7" id="KW-0472">Membrane</keyword>
<dbReference type="Pfam" id="PF02706">
    <property type="entry name" value="Wzz"/>
    <property type="match status" value="1"/>
</dbReference>
<comment type="subcellular location">
    <subcellularLocation>
        <location evidence="1">Cell membrane</location>
        <topology evidence="1">Multi-pass membrane protein</topology>
    </subcellularLocation>
</comment>
<gene>
    <name evidence="10" type="ORF">SAMN04488530_10664</name>
</gene>
<sequence>MEETIDLREIFTILKKRMWIIAIITSVFVVVSIGLSFFILKPVYEANTTLIVNTDTDKKKDDILTGDQVIVTEKLAITYGEIIKSRTVLEPIIKDLGLNMTYDELYECVQVAPVKNTQIINISVNSKIPKQARDIANAIPTVFKGEVKRITKANGIEVIDRAITPDDPIKPKKLLNVSISAVLGVMVGLFVVFLIEYLDNKVKTPQDVEKYLELPLIGVIPLER</sequence>
<evidence type="ECO:0000256" key="7">
    <source>
        <dbReference type="SAM" id="Phobius"/>
    </source>
</evidence>
<dbReference type="PANTHER" id="PTHR32309:SF13">
    <property type="entry name" value="FERRIC ENTEROBACTIN TRANSPORT PROTEIN FEPE"/>
    <property type="match status" value="1"/>
</dbReference>
<feature type="domain" description="Tyrosine-protein kinase G-rich" evidence="9">
    <location>
        <begin position="149"/>
        <end position="194"/>
    </location>
</feature>
<feature type="transmembrane region" description="Helical" evidence="7">
    <location>
        <begin position="18"/>
        <end position="40"/>
    </location>
</feature>
<evidence type="ECO:0000256" key="6">
    <source>
        <dbReference type="ARBA" id="ARBA00023136"/>
    </source>
</evidence>
<keyword evidence="5 7" id="KW-1133">Transmembrane helix</keyword>